<feature type="chain" id="PRO_5046863598" evidence="1">
    <location>
        <begin position="23"/>
        <end position="122"/>
    </location>
</feature>
<gene>
    <name evidence="3" type="ORF">QQ008_04815</name>
</gene>
<evidence type="ECO:0000256" key="1">
    <source>
        <dbReference type="SAM" id="SignalP"/>
    </source>
</evidence>
<dbReference type="Pfam" id="PF18962">
    <property type="entry name" value="Por_Secre_tail"/>
    <property type="match status" value="1"/>
</dbReference>
<evidence type="ECO:0000259" key="2">
    <source>
        <dbReference type="Pfam" id="PF18962"/>
    </source>
</evidence>
<keyword evidence="1" id="KW-0732">Signal</keyword>
<dbReference type="EMBL" id="JAUJEA010000001">
    <property type="protein sequence ID" value="MDN5200665.1"/>
    <property type="molecule type" value="Genomic_DNA"/>
</dbReference>
<dbReference type="InterPro" id="IPR026444">
    <property type="entry name" value="Secre_tail"/>
</dbReference>
<dbReference type="Proteomes" id="UP001172082">
    <property type="component" value="Unassembled WGS sequence"/>
</dbReference>
<reference evidence="3" key="1">
    <citation type="submission" date="2023-06" db="EMBL/GenBank/DDBJ databases">
        <title>Genomic of Parafulvivirga corallium.</title>
        <authorList>
            <person name="Wang G."/>
        </authorList>
    </citation>
    <scope>NUCLEOTIDE SEQUENCE</scope>
    <source>
        <strain evidence="3">BMA10</strain>
    </source>
</reference>
<feature type="domain" description="Secretion system C-terminal sorting" evidence="2">
    <location>
        <begin position="45"/>
        <end position="112"/>
    </location>
</feature>
<protein>
    <submittedName>
        <fullName evidence="3">T9SS type A sorting domain-containing protein</fullName>
    </submittedName>
</protein>
<keyword evidence="4" id="KW-1185">Reference proteome</keyword>
<feature type="signal peptide" evidence="1">
    <location>
        <begin position="1"/>
        <end position="22"/>
    </location>
</feature>
<name>A0ABT8KIW4_9BACT</name>
<organism evidence="3 4">
    <name type="scientific">Splendidivirga corallicola</name>
    <dbReference type="NCBI Taxonomy" id="3051826"/>
    <lineage>
        <taxon>Bacteria</taxon>
        <taxon>Pseudomonadati</taxon>
        <taxon>Bacteroidota</taxon>
        <taxon>Cytophagia</taxon>
        <taxon>Cytophagales</taxon>
        <taxon>Splendidivirgaceae</taxon>
        <taxon>Splendidivirga</taxon>
    </lineage>
</organism>
<evidence type="ECO:0000313" key="4">
    <source>
        <dbReference type="Proteomes" id="UP001172082"/>
    </source>
</evidence>
<evidence type="ECO:0000313" key="3">
    <source>
        <dbReference type="EMBL" id="MDN5200665.1"/>
    </source>
</evidence>
<accession>A0ABT8KIW4</accession>
<proteinExistence type="predicted"/>
<comment type="caution">
    <text evidence="3">The sequence shown here is derived from an EMBL/GenBank/DDBJ whole genome shotgun (WGS) entry which is preliminary data.</text>
</comment>
<dbReference type="RefSeq" id="WP_346750687.1">
    <property type="nucleotide sequence ID" value="NZ_JAUJEA010000001.1"/>
</dbReference>
<sequence length="122" mass="14160">MKKCILCLSLLIVFAIPSVLYGQSSKEYIANVNGETVKINYDVDLYPNPATEFVNIKSKGDEFLEIGFEMYSLIGNKLPVQVEKVDKENYKIPVKEFSSGYYLLIIKDKRTRYRRAFKFQKL</sequence>
<dbReference type="NCBIfam" id="TIGR04183">
    <property type="entry name" value="Por_Secre_tail"/>
    <property type="match status" value="1"/>
</dbReference>